<name>A0A076MHM7_AMYME</name>
<proteinExistence type="predicted"/>
<keyword evidence="2" id="KW-1185">Reference proteome</keyword>
<protein>
    <submittedName>
        <fullName evidence="1">Uncharacterized protein</fullName>
    </submittedName>
</protein>
<organism evidence="1 2">
    <name type="scientific">Amycolatopsis methanolica 239</name>
    <dbReference type="NCBI Taxonomy" id="1068978"/>
    <lineage>
        <taxon>Bacteria</taxon>
        <taxon>Bacillati</taxon>
        <taxon>Actinomycetota</taxon>
        <taxon>Actinomycetes</taxon>
        <taxon>Pseudonocardiales</taxon>
        <taxon>Pseudonocardiaceae</taxon>
        <taxon>Amycolatopsis</taxon>
        <taxon>Amycolatopsis methanolica group</taxon>
    </lineage>
</organism>
<dbReference type="STRING" id="1068978.AMETH_0122"/>
<dbReference type="PATRIC" id="fig|1068978.7.peg.131"/>
<dbReference type="EMBL" id="CP009110">
    <property type="protein sequence ID" value="AIJ20214.1"/>
    <property type="molecule type" value="Genomic_DNA"/>
</dbReference>
<evidence type="ECO:0000313" key="2">
    <source>
        <dbReference type="Proteomes" id="UP000062973"/>
    </source>
</evidence>
<dbReference type="Proteomes" id="UP000062973">
    <property type="component" value="Chromosome"/>
</dbReference>
<reference evidence="1 2" key="1">
    <citation type="submission" date="2014-07" db="EMBL/GenBank/DDBJ databases">
        <title>Whole Genome Sequence of the Amycolatopsis methanolica 239.</title>
        <authorList>
            <person name="Tang B."/>
        </authorList>
    </citation>
    <scope>NUCLEOTIDE SEQUENCE [LARGE SCALE GENOMIC DNA]</scope>
    <source>
        <strain evidence="1 2">239</strain>
    </source>
</reference>
<dbReference type="KEGG" id="amq:AMETH_0122"/>
<accession>A0A076MHM7</accession>
<dbReference type="AlphaFoldDB" id="A0A076MHM7"/>
<dbReference type="RefSeq" id="WP_017986076.1">
    <property type="nucleotide sequence ID" value="NZ_AQUL01000001.1"/>
</dbReference>
<dbReference type="HOGENOM" id="CLU_3211569_0_0_11"/>
<evidence type="ECO:0000313" key="1">
    <source>
        <dbReference type="EMBL" id="AIJ20214.1"/>
    </source>
</evidence>
<gene>
    <name evidence="1" type="ORF">AMETH_0122</name>
</gene>
<sequence length="44" mass="4483">MSTLYVALAGTWGAQDALLLVTGLQATVMAVGAVAARRLPDPRG</sequence>